<dbReference type="Proteomes" id="UP001085076">
    <property type="component" value="Miscellaneous, Linkage group lg01"/>
</dbReference>
<sequence>MEESKNPETLNPLSLMEGDDHVDGVAQEQEAFTVEGEEDGDLDEEADDDDEEDYRLEFDVEMDTLGLAQEGVDGGVELYRQFERLEYEALAERKRKALQEQPRDEPVKKPRQDEYLGATMEEINEMMNFGSRRKSRVIKKRGRRKGSRNKLNPEVTRKIGDATLHYASGDYDEAVPLLEEVVRIAPNLPTAYYILGLIYDATGNRQKALNFHMIAAHLSPKDPSLWRKLIAWSIEEKNTGQVRYCLSKAITADPKDVGLRFDRALLYCELGEYQKAAESYDQIVALYPGNIVARKMAAKMYRECGQLERSISIMEDFVKTRSSESDIGILSLLIDLLMENKSHSQALHQVEYAAKSVYCSGKELPFLLKAKAVICHAYLGNTEVAENFLMDVKLVDTEHYADMITEIGDSLRNLGYFDSALKFYSKLEHTACEDDGNLHLKIAQCYVSKMERRHAILFFYKALSKLEDNIDARLTLCFLLLEEGKEDEAINLLSPPKSLDQISNLDSQEKSWWLNGKIRLQLSKMYRAKNMFKDFVDAIFSCIKETLTIEILNQKVKAKKKLTKSVLVERVKLLDEEQPDNVFHGFKPIATTSDLVKASRAKKSLQKKAAIREEKKAAALAAGMDWQSEDSENEAPRKVAQEPPLPEFLKDKEHYQLIIDLCKALASLRRYSDALEVILLTLRLTNNTISDEQKEDLRALGAQIAYSTTDPKYGYGFARNIVRQHPYSMAAWNCYYKVVSRFESRFKKHPKFLHHMRSLKDCVPPMIMLGHQFTMLSQHQSAAVEYLEAYKLQPENPLINLCVGTALINLALGHRLRNKHQCVVQGLAFLYNYLRICNDSQEAMYNVARAYHHVGLVTLAASYYEKVLTIQEKDHPIPKLPYEDSSVGDDYHKPGFCNLHKEAAYNLHLIYKKSGAIDLARQILKQYCNP</sequence>
<dbReference type="PANTHER" id="PTHR23082:SF0">
    <property type="entry name" value="GENERAL TRANSCRIPTION FACTOR 3C POLYPEPTIDE 3"/>
    <property type="match status" value="1"/>
</dbReference>
<feature type="compositionally biased region" description="Acidic residues" evidence="2">
    <location>
        <begin position="35"/>
        <end position="51"/>
    </location>
</feature>
<dbReference type="InterPro" id="IPR039340">
    <property type="entry name" value="Tfc4/TFIIIC-102/Sfc4"/>
</dbReference>
<evidence type="ECO:0000313" key="4">
    <source>
        <dbReference type="Proteomes" id="UP001085076"/>
    </source>
</evidence>
<dbReference type="Pfam" id="PF13181">
    <property type="entry name" value="TPR_8"/>
    <property type="match status" value="1"/>
</dbReference>
<keyword evidence="4" id="KW-1185">Reference proteome</keyword>
<dbReference type="EMBL" id="JAGGNH010000001">
    <property type="protein sequence ID" value="KAJ0986142.1"/>
    <property type="molecule type" value="Genomic_DNA"/>
</dbReference>
<evidence type="ECO:0000256" key="1">
    <source>
        <dbReference type="PROSITE-ProRule" id="PRU00339"/>
    </source>
</evidence>
<dbReference type="Gene3D" id="1.25.40.10">
    <property type="entry name" value="Tetratricopeptide repeat domain"/>
    <property type="match status" value="3"/>
</dbReference>
<dbReference type="SMART" id="SM00028">
    <property type="entry name" value="TPR"/>
    <property type="match status" value="6"/>
</dbReference>
<dbReference type="AlphaFoldDB" id="A0A9D5D853"/>
<accession>A0A9D5D853</accession>
<dbReference type="FunFam" id="1.25.40.10:FF:000413">
    <property type="entry name" value="General transcription factor 3C polypeptide 3"/>
    <property type="match status" value="1"/>
</dbReference>
<reference evidence="3" key="2">
    <citation type="journal article" date="2022" name="Hortic Res">
        <title>The genome of Dioscorea zingiberensis sheds light on the biosynthesis, origin and evolution of the medicinally important diosgenin saponins.</title>
        <authorList>
            <person name="Li Y."/>
            <person name="Tan C."/>
            <person name="Li Z."/>
            <person name="Guo J."/>
            <person name="Li S."/>
            <person name="Chen X."/>
            <person name="Wang C."/>
            <person name="Dai X."/>
            <person name="Yang H."/>
            <person name="Song W."/>
            <person name="Hou L."/>
            <person name="Xu J."/>
            <person name="Tong Z."/>
            <person name="Xu A."/>
            <person name="Yuan X."/>
            <person name="Wang W."/>
            <person name="Yang Q."/>
            <person name="Chen L."/>
            <person name="Sun Z."/>
            <person name="Wang K."/>
            <person name="Pan B."/>
            <person name="Chen J."/>
            <person name="Bao Y."/>
            <person name="Liu F."/>
            <person name="Qi X."/>
            <person name="Gang D.R."/>
            <person name="Wen J."/>
            <person name="Li J."/>
        </authorList>
    </citation>
    <scope>NUCLEOTIDE SEQUENCE</scope>
    <source>
        <strain evidence="3">Dzin_1.0</strain>
    </source>
</reference>
<dbReference type="PROSITE" id="PS50005">
    <property type="entry name" value="TPR"/>
    <property type="match status" value="2"/>
</dbReference>
<name>A0A9D5D853_9LILI</name>
<dbReference type="GO" id="GO:0000127">
    <property type="term" value="C:transcription factor TFIIIC complex"/>
    <property type="evidence" value="ECO:0007669"/>
    <property type="project" value="TreeGrafter"/>
</dbReference>
<proteinExistence type="predicted"/>
<dbReference type="Pfam" id="PF14559">
    <property type="entry name" value="TPR_19"/>
    <property type="match status" value="1"/>
</dbReference>
<organism evidence="3 4">
    <name type="scientific">Dioscorea zingiberensis</name>
    <dbReference type="NCBI Taxonomy" id="325984"/>
    <lineage>
        <taxon>Eukaryota</taxon>
        <taxon>Viridiplantae</taxon>
        <taxon>Streptophyta</taxon>
        <taxon>Embryophyta</taxon>
        <taxon>Tracheophyta</taxon>
        <taxon>Spermatophyta</taxon>
        <taxon>Magnoliopsida</taxon>
        <taxon>Liliopsida</taxon>
        <taxon>Dioscoreales</taxon>
        <taxon>Dioscoreaceae</taxon>
        <taxon>Dioscorea</taxon>
    </lineage>
</organism>
<reference evidence="3" key="1">
    <citation type="submission" date="2021-03" db="EMBL/GenBank/DDBJ databases">
        <authorList>
            <person name="Li Z."/>
            <person name="Yang C."/>
        </authorList>
    </citation>
    <scope>NUCLEOTIDE SEQUENCE</scope>
    <source>
        <strain evidence="3">Dzin_1.0</strain>
        <tissue evidence="3">Leaf</tissue>
    </source>
</reference>
<dbReference type="SUPFAM" id="SSF48452">
    <property type="entry name" value="TPR-like"/>
    <property type="match status" value="2"/>
</dbReference>
<feature type="repeat" description="TPR" evidence="1">
    <location>
        <begin position="257"/>
        <end position="290"/>
    </location>
</feature>
<gene>
    <name evidence="3" type="ORF">J5N97_004498</name>
</gene>
<feature type="region of interest" description="Disordered" evidence="2">
    <location>
        <begin position="1"/>
        <end position="51"/>
    </location>
</feature>
<dbReference type="InterPro" id="IPR011990">
    <property type="entry name" value="TPR-like_helical_dom_sf"/>
</dbReference>
<protein>
    <recommendedName>
        <fullName evidence="5">General transcription factor 3C polypeptide 3</fullName>
    </recommendedName>
</protein>
<comment type="caution">
    <text evidence="3">The sequence shown here is derived from an EMBL/GenBank/DDBJ whole genome shotgun (WGS) entry which is preliminary data.</text>
</comment>
<dbReference type="InterPro" id="IPR019734">
    <property type="entry name" value="TPR_rpt"/>
</dbReference>
<evidence type="ECO:0008006" key="5">
    <source>
        <dbReference type="Google" id="ProtNLM"/>
    </source>
</evidence>
<keyword evidence="1" id="KW-0802">TPR repeat</keyword>
<evidence type="ECO:0000313" key="3">
    <source>
        <dbReference type="EMBL" id="KAJ0986142.1"/>
    </source>
</evidence>
<dbReference type="Pfam" id="PF13432">
    <property type="entry name" value="TPR_16"/>
    <property type="match status" value="1"/>
</dbReference>
<dbReference type="GO" id="GO:0006383">
    <property type="term" value="P:transcription by RNA polymerase III"/>
    <property type="evidence" value="ECO:0007669"/>
    <property type="project" value="InterPro"/>
</dbReference>
<feature type="repeat" description="TPR" evidence="1">
    <location>
        <begin position="189"/>
        <end position="222"/>
    </location>
</feature>
<dbReference type="OrthoDB" id="9991317at2759"/>
<evidence type="ECO:0000256" key="2">
    <source>
        <dbReference type="SAM" id="MobiDB-lite"/>
    </source>
</evidence>
<dbReference type="PANTHER" id="PTHR23082">
    <property type="entry name" value="TRANSCRIPTION INITIATION FACTOR IIIC TFIIIC , POLYPEPTIDE 3-RELATED"/>
    <property type="match status" value="1"/>
</dbReference>